<gene>
    <name evidence="1" type="ORF">Back11_07790</name>
</gene>
<accession>A0A3G9J826</accession>
<dbReference type="OrthoDB" id="9760892at2"/>
<protein>
    <submittedName>
        <fullName evidence="1">Uncharacterized protein</fullName>
    </submittedName>
</protein>
<dbReference type="PANTHER" id="PTHR43405">
    <property type="entry name" value="GLYCOSYL HYDROLASE DIGH"/>
    <property type="match status" value="1"/>
</dbReference>
<name>A0A3G9J826_9BACL</name>
<reference evidence="1 2" key="1">
    <citation type="submission" date="2018-11" db="EMBL/GenBank/DDBJ databases">
        <title>Complete genome sequence of Paenibacillus baekrokdamisoli strain KCTC 33723.</title>
        <authorList>
            <person name="Kang S.W."/>
            <person name="Lee K.C."/>
            <person name="Kim K.K."/>
            <person name="Kim J.S."/>
            <person name="Kim D.S."/>
            <person name="Ko S.H."/>
            <person name="Yang S.H."/>
            <person name="Lee J.S."/>
        </authorList>
    </citation>
    <scope>NUCLEOTIDE SEQUENCE [LARGE SCALE GENOMIC DNA]</scope>
    <source>
        <strain evidence="1 2">KCTC 33723</strain>
    </source>
</reference>
<dbReference type="AlphaFoldDB" id="A0A3G9J826"/>
<dbReference type="SUPFAM" id="SSF51445">
    <property type="entry name" value="(Trans)glycosidases"/>
    <property type="match status" value="1"/>
</dbReference>
<dbReference type="Pfam" id="PF02638">
    <property type="entry name" value="GHL10"/>
    <property type="match status" value="1"/>
</dbReference>
<sequence length="892" mass="100545">MKRPRIRFPRFLIILLLASIILPSGQLQAKEEPAAAFPSLKLEDGTANKVDVFNKDRTTDQTAVYTRKYGERTKPFDSGTVEYIVSGEIVVVKNMKGQNGTYIPAKGFVVSAPAAEALGALEIGQSLQPVGLNEVYLPPNYAEIEGVTIGIDRLNGVRGESEVVLYQPGFGASTQTNPWGMEITVENDLVTHVVSLSNPTPNNALVDNNSTIPAHGYVLSIHTSSKYFKLLDGKVKVGSPVKVVFSQEEEGLTYKTVQTGFDDVNPSTREADKMIIYNRMIDERTGTNSWGNEVIVDAKGTVVRNGGNNSLIPEGGFVISGVGTTANWLAANVSIGSTVRIDQIHKKIIVVFTPESYLNKAQIELENAKLGLKFSKEHFLDVPYTEIENKIASAQTLFEKAHAKLESVDYSGLLSLLADLDQQASDALFMNYESRKVETRGLWRRPTETNIEQVRAHMDKIAALHINSIYLETWWDGFTIYPTTMKETELNPIYEGFDVLKAYIEEGKKRGIEIHAWVQNFYVGQGHTSPIYDDHPDWTMLSRSGRHYSMGSDRFRHYFFNPALPEVRKFVLSLYKELVQKYDLSGLHLDFARYPESGDFTNDFSYDPYTRSLFEKKYKVDPIDLYPGDKLWEEWTRFRIDIINSFVGKVAKEIVPLRPGMKLTAAVWPDYVGSPQNVLQEAKNWTDNNYMDNIFQMSYVPDAALLETDVNNSLALMKNHGFVTSSIAMNMNLPKSVIVDQVDTAYRLGASGAALFEYESLFESGYDHELTIGVYRNEAIMPDYVTTKPLFMLLEEITRKTNEIYVPLNGISQSDADEITRGLLDELKKWDKQKLLNRSLVLPLRTYVMQLGSTIRNHPSIDAEVKNRIIPDLQRSIKIMDIYLSKTNSKTK</sequence>
<dbReference type="InterPro" id="IPR003790">
    <property type="entry name" value="GHL10"/>
</dbReference>
<dbReference type="InterPro" id="IPR052177">
    <property type="entry name" value="Divisome_Glycosyl_Hydrolase"/>
</dbReference>
<proteinExistence type="predicted"/>
<dbReference type="Gene3D" id="3.20.20.80">
    <property type="entry name" value="Glycosidases"/>
    <property type="match status" value="1"/>
</dbReference>
<dbReference type="KEGG" id="pbk:Back11_07790"/>
<dbReference type="EMBL" id="AP019308">
    <property type="protein sequence ID" value="BBH19434.1"/>
    <property type="molecule type" value="Genomic_DNA"/>
</dbReference>
<dbReference type="PANTHER" id="PTHR43405:SF1">
    <property type="entry name" value="GLYCOSYL HYDROLASE DIGH"/>
    <property type="match status" value="1"/>
</dbReference>
<evidence type="ECO:0000313" key="2">
    <source>
        <dbReference type="Proteomes" id="UP000275368"/>
    </source>
</evidence>
<dbReference type="Proteomes" id="UP000275368">
    <property type="component" value="Chromosome"/>
</dbReference>
<evidence type="ECO:0000313" key="1">
    <source>
        <dbReference type="EMBL" id="BBH19434.1"/>
    </source>
</evidence>
<keyword evidence="2" id="KW-1185">Reference proteome</keyword>
<dbReference type="InterPro" id="IPR017853">
    <property type="entry name" value="GH"/>
</dbReference>
<organism evidence="1 2">
    <name type="scientific">Paenibacillus baekrokdamisoli</name>
    <dbReference type="NCBI Taxonomy" id="1712516"/>
    <lineage>
        <taxon>Bacteria</taxon>
        <taxon>Bacillati</taxon>
        <taxon>Bacillota</taxon>
        <taxon>Bacilli</taxon>
        <taxon>Bacillales</taxon>
        <taxon>Paenibacillaceae</taxon>
        <taxon>Paenibacillus</taxon>
    </lineage>
</organism>
<dbReference type="RefSeq" id="WP_125653774.1">
    <property type="nucleotide sequence ID" value="NZ_AP019308.1"/>
</dbReference>